<evidence type="ECO:0000256" key="1">
    <source>
        <dbReference type="ARBA" id="ARBA00093462"/>
    </source>
</evidence>
<comment type="caution">
    <text evidence="5">The sequence shown here is derived from an EMBL/GenBank/DDBJ whole genome shotgun (WGS) entry which is preliminary data.</text>
</comment>
<evidence type="ECO:0000259" key="4">
    <source>
        <dbReference type="Pfam" id="PF25888"/>
    </source>
</evidence>
<sequence length="449" mass="51305">MDKQEFKLSPTTHFIATAQQRLFSSDLEIVLWLYQPMLGAAAAAVYNLLHSLAQVTTEKLEIKRLLEQLAIGLPDFANSQSQLEALGLLRTFQKKAAFDEQVSFWVQRPVQPETFFQDDLLRSLLLETVGEPAYRRLYQHFFKTAPDPATAGTEISKSFLEIYQVNQTELSNAQVNDLKLQLQPPAVPLIKGCSLDFAFLKTLLQRSFLDTTQIWQHRRFLATANVVYGLDELSLLKLLENAADMQTNQVDFKLFAQLLHQNNRSKNSRSSETSISKTTENNKVASAAVQADDQPLLTACQAYAPLEFLQTLKDEEGSFVTNSEQHLIENFVQLNYFSPEVINVLIHYMIVDRGMTSLNRAFFEKVAADWKKKKISSAVQAIQQVRQVNQPKSPVQQTNRRYSAKKIVQKEKLPDWAQNDFKPVKEANYSAEERQKLQQKINKLTRKKS</sequence>
<dbReference type="Pfam" id="PF07261">
    <property type="entry name" value="DnaB_2"/>
    <property type="match status" value="1"/>
</dbReference>
<dbReference type="AlphaFoldDB" id="A0A0R1VX19"/>
<dbReference type="RefSeq" id="WP_057870834.1">
    <property type="nucleotide sequence ID" value="NZ_AZGB01000005.1"/>
</dbReference>
<dbReference type="OrthoDB" id="2082007at2"/>
<dbReference type="Pfam" id="PF25888">
    <property type="entry name" value="WHD_DnaB"/>
    <property type="match status" value="1"/>
</dbReference>
<evidence type="ECO:0000256" key="2">
    <source>
        <dbReference type="SAM" id="MobiDB-lite"/>
    </source>
</evidence>
<dbReference type="InterPro" id="IPR058660">
    <property type="entry name" value="WHD_DnaB"/>
</dbReference>
<dbReference type="PATRIC" id="fig|1423750.3.peg.25"/>
<evidence type="ECO:0000313" key="5">
    <source>
        <dbReference type="EMBL" id="KRM07587.1"/>
    </source>
</evidence>
<evidence type="ECO:0000259" key="3">
    <source>
        <dbReference type="Pfam" id="PF07261"/>
    </source>
</evidence>
<feature type="domain" description="Replicative helicase loading/DNA remodeling protein DnaB N-terminal winged helix" evidence="4">
    <location>
        <begin position="10"/>
        <end position="242"/>
    </location>
</feature>
<gene>
    <name evidence="5" type="ORF">FC89_GL000025</name>
</gene>
<accession>A0A0R1VX19</accession>
<dbReference type="EMBL" id="AZGB01000005">
    <property type="protein sequence ID" value="KRM07587.1"/>
    <property type="molecule type" value="Genomic_DNA"/>
</dbReference>
<dbReference type="STRING" id="1423750.FC89_GL000025"/>
<protein>
    <submittedName>
        <fullName evidence="5">Chromosome replication initiation membrane attachment protein</fullName>
    </submittedName>
</protein>
<organism evidence="5 6">
    <name type="scientific">Liquorilactobacillus ghanensis DSM 18630</name>
    <dbReference type="NCBI Taxonomy" id="1423750"/>
    <lineage>
        <taxon>Bacteria</taxon>
        <taxon>Bacillati</taxon>
        <taxon>Bacillota</taxon>
        <taxon>Bacilli</taxon>
        <taxon>Lactobacillales</taxon>
        <taxon>Lactobacillaceae</taxon>
        <taxon>Liquorilactobacillus</taxon>
    </lineage>
</organism>
<proteinExistence type="inferred from homology"/>
<dbReference type="InterPro" id="IPR006343">
    <property type="entry name" value="DnaB/C_C"/>
</dbReference>
<keyword evidence="6" id="KW-1185">Reference proteome</keyword>
<feature type="region of interest" description="Disordered" evidence="2">
    <location>
        <begin position="427"/>
        <end position="449"/>
    </location>
</feature>
<name>A0A0R1VX19_9LACO</name>
<comment type="similarity">
    <text evidence="1">Belongs to the DnaB/DnaD family.</text>
</comment>
<feature type="domain" description="DnaB/C C-terminal" evidence="3">
    <location>
        <begin position="310"/>
        <end position="384"/>
    </location>
</feature>
<reference evidence="5 6" key="1">
    <citation type="journal article" date="2015" name="Genome Announc.">
        <title>Expanding the biotechnology potential of lactobacilli through comparative genomics of 213 strains and associated genera.</title>
        <authorList>
            <person name="Sun Z."/>
            <person name="Harris H.M."/>
            <person name="McCann A."/>
            <person name="Guo C."/>
            <person name="Argimon S."/>
            <person name="Zhang W."/>
            <person name="Yang X."/>
            <person name="Jeffery I.B."/>
            <person name="Cooney J.C."/>
            <person name="Kagawa T.F."/>
            <person name="Liu W."/>
            <person name="Song Y."/>
            <person name="Salvetti E."/>
            <person name="Wrobel A."/>
            <person name="Rasinkangas P."/>
            <person name="Parkhill J."/>
            <person name="Rea M.C."/>
            <person name="O'Sullivan O."/>
            <person name="Ritari J."/>
            <person name="Douillard F.P."/>
            <person name="Paul Ross R."/>
            <person name="Yang R."/>
            <person name="Briner A.E."/>
            <person name="Felis G.E."/>
            <person name="de Vos W.M."/>
            <person name="Barrangou R."/>
            <person name="Klaenhammer T.R."/>
            <person name="Caufield P.W."/>
            <person name="Cui Y."/>
            <person name="Zhang H."/>
            <person name="O'Toole P.W."/>
        </authorList>
    </citation>
    <scope>NUCLEOTIDE SEQUENCE [LARGE SCALE GENOMIC DNA]</scope>
    <source>
        <strain evidence="5 6">DSM 18630</strain>
    </source>
</reference>
<evidence type="ECO:0000313" key="6">
    <source>
        <dbReference type="Proteomes" id="UP000051451"/>
    </source>
</evidence>
<dbReference type="GeneID" id="98318092"/>
<dbReference type="Proteomes" id="UP000051451">
    <property type="component" value="Unassembled WGS sequence"/>
</dbReference>